<feature type="domain" description="DUF7053" evidence="2">
    <location>
        <begin position="3"/>
        <end position="171"/>
    </location>
</feature>
<evidence type="ECO:0000256" key="1">
    <source>
        <dbReference type="SAM" id="MobiDB-lite"/>
    </source>
</evidence>
<evidence type="ECO:0000259" key="2">
    <source>
        <dbReference type="Pfam" id="PF23155"/>
    </source>
</evidence>
<dbReference type="PANTHER" id="PTHR38117:SF1">
    <property type="entry name" value="DUF3074 DOMAIN-CONTAINING PROTEIN"/>
    <property type="match status" value="1"/>
</dbReference>
<protein>
    <recommendedName>
        <fullName evidence="2">DUF7053 domain-containing protein</fullName>
    </recommendedName>
</protein>
<accession>A0A2S6CNC3</accession>
<evidence type="ECO:0000313" key="3">
    <source>
        <dbReference type="EMBL" id="PPJ61245.1"/>
    </source>
</evidence>
<dbReference type="Proteomes" id="UP000237631">
    <property type="component" value="Unassembled WGS sequence"/>
</dbReference>
<dbReference type="EMBL" id="PNEN01000099">
    <property type="protein sequence ID" value="PPJ61245.1"/>
    <property type="molecule type" value="Genomic_DNA"/>
</dbReference>
<feature type="region of interest" description="Disordered" evidence="1">
    <location>
        <begin position="332"/>
        <end position="405"/>
    </location>
</feature>
<evidence type="ECO:0000313" key="4">
    <source>
        <dbReference type="Proteomes" id="UP000237631"/>
    </source>
</evidence>
<feature type="compositionally biased region" description="Basic and acidic residues" evidence="1">
    <location>
        <begin position="394"/>
        <end position="405"/>
    </location>
</feature>
<dbReference type="Pfam" id="PF23155">
    <property type="entry name" value="DUF7053"/>
    <property type="match status" value="1"/>
</dbReference>
<comment type="caution">
    <text evidence="3">The sequence shown here is derived from an EMBL/GenBank/DDBJ whole genome shotgun (WGS) entry which is preliminary data.</text>
</comment>
<name>A0A2S6CNC3_9PEZI</name>
<dbReference type="PANTHER" id="PTHR38117">
    <property type="entry name" value="NACHT AND WD40 DOMAIN PROTEIN"/>
    <property type="match status" value="1"/>
</dbReference>
<reference evidence="4" key="1">
    <citation type="journal article" date="2017" name="bioRxiv">
        <title>Conservation of a gene cluster reveals novel cercosporin biosynthetic mechanisms and extends production to the genus Colletotrichum.</title>
        <authorList>
            <person name="de Jonge R."/>
            <person name="Ebert M.K."/>
            <person name="Huitt-Roehl C.R."/>
            <person name="Pal P."/>
            <person name="Suttle J.C."/>
            <person name="Spanner R.E."/>
            <person name="Neubauer J.D."/>
            <person name="Jurick W.M.II."/>
            <person name="Stott K.A."/>
            <person name="Secor G.A."/>
            <person name="Thomma B.P.H.J."/>
            <person name="Van de Peer Y."/>
            <person name="Townsend C.A."/>
            <person name="Bolton M.D."/>
        </authorList>
    </citation>
    <scope>NUCLEOTIDE SEQUENCE [LARGE SCALE GENOMIC DNA]</scope>
    <source>
        <strain evidence="4">CBS538.71</strain>
    </source>
</reference>
<sequence>MGRSHIVHITPVPAGISREAAVARLHDHVAMMQLNPLIIRHELCDAPPAATKDEAELATWYSITDVINYLPGGIAKGEVSYKACFYNLSDGIQTHVFAPAGVDIKSRWSIGGNEPGEPREPSELGVDKPKEGLYIKEEIELKCNMLMGAFVKRNLQNSHREVHDKIISMAAELQEKLKSALGIESRAAEPPQSDDNLVRRAYYGHPSAPADSHRSNRSREIDFSCTCRGTTHLPSCSFFHPGDLQHHGTQLPSSIPYYAISSPASASPYSASVVPATAPLERSLSELHGSPASGKCMCTGGLHDEGCSFYPGLRIPQAMSAPLLSNSLPASVQSESVQPRPVTNVDVPRLNAPQRRSQTGLITQRPGEQAELPAARSPVENSPGNFSRPFSTHGLEHRSSDKMPA</sequence>
<organism evidence="3 4">
    <name type="scientific">Cercospora berteroae</name>
    <dbReference type="NCBI Taxonomy" id="357750"/>
    <lineage>
        <taxon>Eukaryota</taxon>
        <taxon>Fungi</taxon>
        <taxon>Dikarya</taxon>
        <taxon>Ascomycota</taxon>
        <taxon>Pezizomycotina</taxon>
        <taxon>Dothideomycetes</taxon>
        <taxon>Dothideomycetidae</taxon>
        <taxon>Mycosphaerellales</taxon>
        <taxon>Mycosphaerellaceae</taxon>
        <taxon>Cercospora</taxon>
    </lineage>
</organism>
<dbReference type="InterPro" id="IPR055481">
    <property type="entry name" value="DUF7053"/>
</dbReference>
<gene>
    <name evidence="3" type="ORF">CBER1_06710</name>
</gene>
<dbReference type="STRING" id="357750.A0A2S6CNC3"/>
<feature type="compositionally biased region" description="Polar residues" evidence="1">
    <location>
        <begin position="379"/>
        <end position="390"/>
    </location>
</feature>
<keyword evidence="4" id="KW-1185">Reference proteome</keyword>
<dbReference type="OrthoDB" id="3246050at2759"/>
<proteinExistence type="predicted"/>
<dbReference type="AlphaFoldDB" id="A0A2S6CNC3"/>